<keyword evidence="4" id="KW-0594">Phospholipid biosynthesis</keyword>
<dbReference type="Pfam" id="PF01553">
    <property type="entry name" value="Acyltransferase"/>
    <property type="match status" value="1"/>
</dbReference>
<keyword evidence="4" id="KW-1208">Phospholipid metabolism</keyword>
<organism evidence="6 7">
    <name type="scientific">Paenibacillus aquistagni</name>
    <dbReference type="NCBI Taxonomy" id="1852522"/>
    <lineage>
        <taxon>Bacteria</taxon>
        <taxon>Bacillati</taxon>
        <taxon>Bacillota</taxon>
        <taxon>Bacilli</taxon>
        <taxon>Bacillales</taxon>
        <taxon>Paenibacillaceae</taxon>
        <taxon>Paenibacillus</taxon>
    </lineage>
</organism>
<dbReference type="SUPFAM" id="SSF69593">
    <property type="entry name" value="Glycerol-3-phosphate (1)-acyltransferase"/>
    <property type="match status" value="1"/>
</dbReference>
<dbReference type="PANTHER" id="PTHR10434:SF11">
    <property type="entry name" value="1-ACYL-SN-GLYCEROL-3-PHOSPHATE ACYLTRANSFERASE"/>
    <property type="match status" value="1"/>
</dbReference>
<dbReference type="GO" id="GO:0006654">
    <property type="term" value="P:phosphatidic acid biosynthetic process"/>
    <property type="evidence" value="ECO:0007669"/>
    <property type="project" value="TreeGrafter"/>
</dbReference>
<dbReference type="NCBIfam" id="TIGR00530">
    <property type="entry name" value="AGP_acyltrn"/>
    <property type="match status" value="1"/>
</dbReference>
<evidence type="ECO:0000259" key="5">
    <source>
        <dbReference type="SMART" id="SM00563"/>
    </source>
</evidence>
<comment type="domain">
    <text evidence="4">The HXXXXD motif is essential for acyltransferase activity and may constitute the binding site for the phosphate moiety of the glycerol-3-phosphate.</text>
</comment>
<accession>A0A1X7JHJ5</accession>
<comment type="catalytic activity">
    <reaction evidence="4">
        <text>a 1-acyl-sn-glycero-3-phosphate + an acyl-CoA = a 1,2-diacyl-sn-glycero-3-phosphate + CoA</text>
        <dbReference type="Rhea" id="RHEA:19709"/>
        <dbReference type="ChEBI" id="CHEBI:57287"/>
        <dbReference type="ChEBI" id="CHEBI:57970"/>
        <dbReference type="ChEBI" id="CHEBI:58342"/>
        <dbReference type="ChEBI" id="CHEBI:58608"/>
        <dbReference type="EC" id="2.3.1.51"/>
    </reaction>
</comment>
<dbReference type="STRING" id="1852522.SAMN06295960_1573"/>
<evidence type="ECO:0000256" key="4">
    <source>
        <dbReference type="RuleBase" id="RU361267"/>
    </source>
</evidence>
<dbReference type="InterPro" id="IPR002123">
    <property type="entry name" value="Plipid/glycerol_acylTrfase"/>
</dbReference>
<dbReference type="CDD" id="cd07989">
    <property type="entry name" value="LPLAT_AGPAT-like"/>
    <property type="match status" value="1"/>
</dbReference>
<dbReference type="RefSeq" id="WP_085493699.1">
    <property type="nucleotide sequence ID" value="NZ_FXAZ01000001.1"/>
</dbReference>
<evidence type="ECO:0000256" key="1">
    <source>
        <dbReference type="ARBA" id="ARBA00008655"/>
    </source>
</evidence>
<feature type="domain" description="Phospholipid/glycerol acyltransferase" evidence="5">
    <location>
        <begin position="34"/>
        <end position="144"/>
    </location>
</feature>
<dbReference type="OrthoDB" id="9803035at2"/>
<proteinExistence type="inferred from homology"/>
<dbReference type="GO" id="GO:0003841">
    <property type="term" value="F:1-acylglycerol-3-phosphate O-acyltransferase activity"/>
    <property type="evidence" value="ECO:0007669"/>
    <property type="project" value="UniProtKB-UniRule"/>
</dbReference>
<reference evidence="6 7" key="1">
    <citation type="submission" date="2017-04" db="EMBL/GenBank/DDBJ databases">
        <authorList>
            <person name="Afonso C.L."/>
            <person name="Miller P.J."/>
            <person name="Scott M.A."/>
            <person name="Spackman E."/>
            <person name="Goraichik I."/>
            <person name="Dimitrov K.M."/>
            <person name="Suarez D.L."/>
            <person name="Swayne D.E."/>
        </authorList>
    </citation>
    <scope>NUCLEOTIDE SEQUENCE [LARGE SCALE GENOMIC DNA]</scope>
    <source>
        <strain evidence="6 7">11</strain>
    </source>
</reference>
<keyword evidence="4" id="KW-0443">Lipid metabolism</keyword>
<keyword evidence="3 4" id="KW-0012">Acyltransferase</keyword>
<keyword evidence="2 4" id="KW-0808">Transferase</keyword>
<comment type="similarity">
    <text evidence="1 4">Belongs to the 1-acyl-sn-glycerol-3-phosphate acyltransferase family.</text>
</comment>
<keyword evidence="4" id="KW-0444">Lipid biosynthesis</keyword>
<dbReference type="SMART" id="SM00563">
    <property type="entry name" value="PlsC"/>
    <property type="match status" value="1"/>
</dbReference>
<dbReference type="EC" id="2.3.1.51" evidence="4"/>
<dbReference type="AlphaFoldDB" id="A0A1X7JHJ5"/>
<keyword evidence="7" id="KW-1185">Reference proteome</keyword>
<dbReference type="Proteomes" id="UP000193834">
    <property type="component" value="Unassembled WGS sequence"/>
</dbReference>
<evidence type="ECO:0000256" key="3">
    <source>
        <dbReference type="ARBA" id="ARBA00023315"/>
    </source>
</evidence>
<evidence type="ECO:0000313" key="6">
    <source>
        <dbReference type="EMBL" id="SMG27259.1"/>
    </source>
</evidence>
<dbReference type="EMBL" id="FXAZ01000001">
    <property type="protein sequence ID" value="SMG27259.1"/>
    <property type="molecule type" value="Genomic_DNA"/>
</dbReference>
<evidence type="ECO:0000256" key="2">
    <source>
        <dbReference type="ARBA" id="ARBA00022679"/>
    </source>
</evidence>
<dbReference type="PANTHER" id="PTHR10434">
    <property type="entry name" value="1-ACYL-SN-GLYCEROL-3-PHOSPHATE ACYLTRANSFERASE"/>
    <property type="match status" value="1"/>
</dbReference>
<dbReference type="InterPro" id="IPR004552">
    <property type="entry name" value="AGP_acyltrans"/>
</dbReference>
<evidence type="ECO:0000313" key="7">
    <source>
        <dbReference type="Proteomes" id="UP000193834"/>
    </source>
</evidence>
<name>A0A1X7JHJ5_9BACL</name>
<sequence>MFYTFAKNLLKIIYQLLFRLEAKNLHYVPKTGGVVLCSNHISLLDPPAIGVFIKRPISFMAKKELFDVPLLGSIIAKLGAFPVNRSGVGKDTIKQALKVLREGKMMGIFPEGTRNTGGAAAKKGAAMIALKSGAAIVPVAVVGSYKLFGKTRVVYGPAIDMTDILEEKSSDMLEKATERIMEHIHRILQEEQGTRA</sequence>
<dbReference type="GO" id="GO:0016020">
    <property type="term" value="C:membrane"/>
    <property type="evidence" value="ECO:0007669"/>
    <property type="project" value="InterPro"/>
</dbReference>
<gene>
    <name evidence="6" type="ORF">SAMN06295960_1573</name>
</gene>
<protein>
    <recommendedName>
        <fullName evidence="4">1-acyl-sn-glycerol-3-phosphate acyltransferase</fullName>
        <ecNumber evidence="4">2.3.1.51</ecNumber>
    </recommendedName>
</protein>